<dbReference type="EMBL" id="JBHTBR010000005">
    <property type="protein sequence ID" value="MFC7292020.1"/>
    <property type="molecule type" value="Genomic_DNA"/>
</dbReference>
<keyword evidence="7" id="KW-0762">Sugar transport</keyword>
<dbReference type="Proteomes" id="UP001596492">
    <property type="component" value="Unassembled WGS sequence"/>
</dbReference>
<dbReference type="RefSeq" id="WP_382167263.1">
    <property type="nucleotide sequence ID" value="NZ_JBHTBR010000005.1"/>
</dbReference>
<dbReference type="InterPro" id="IPR006603">
    <property type="entry name" value="PQ-loop_rpt"/>
</dbReference>
<feature type="compositionally biased region" description="Basic and acidic residues" evidence="5">
    <location>
        <begin position="89"/>
        <end position="99"/>
    </location>
</feature>
<comment type="subcellular location">
    <subcellularLocation>
        <location evidence="1">Membrane</location>
        <topology evidence="1">Multi-pass membrane protein</topology>
    </subcellularLocation>
</comment>
<evidence type="ECO:0000256" key="6">
    <source>
        <dbReference type="SAM" id="Phobius"/>
    </source>
</evidence>
<feature type="region of interest" description="Disordered" evidence="5">
    <location>
        <begin position="89"/>
        <end position="108"/>
    </location>
</feature>
<protein>
    <submittedName>
        <fullName evidence="7">SemiSWEET family sugar transporter</fullName>
    </submittedName>
</protein>
<evidence type="ECO:0000256" key="5">
    <source>
        <dbReference type="SAM" id="MobiDB-lite"/>
    </source>
</evidence>
<keyword evidence="4 6" id="KW-0472">Membrane</keyword>
<keyword evidence="8" id="KW-1185">Reference proteome</keyword>
<keyword evidence="2 6" id="KW-0812">Transmembrane</keyword>
<feature type="transmembrane region" description="Helical" evidence="6">
    <location>
        <begin position="62"/>
        <end position="79"/>
    </location>
</feature>
<keyword evidence="7" id="KW-0813">Transport</keyword>
<dbReference type="Gene3D" id="1.20.1280.290">
    <property type="match status" value="1"/>
</dbReference>
<evidence type="ECO:0000256" key="2">
    <source>
        <dbReference type="ARBA" id="ARBA00022692"/>
    </source>
</evidence>
<organism evidence="7 8">
    <name type="scientific">Hirschia litorea</name>
    <dbReference type="NCBI Taxonomy" id="1199156"/>
    <lineage>
        <taxon>Bacteria</taxon>
        <taxon>Pseudomonadati</taxon>
        <taxon>Pseudomonadota</taxon>
        <taxon>Alphaproteobacteria</taxon>
        <taxon>Hyphomonadales</taxon>
        <taxon>Hyphomonadaceae</taxon>
        <taxon>Hirschia</taxon>
    </lineage>
</organism>
<gene>
    <name evidence="7" type="ORF">ACFQS8_10370</name>
</gene>
<accession>A0ABW2IMG1</accession>
<evidence type="ECO:0000313" key="7">
    <source>
        <dbReference type="EMBL" id="MFC7292020.1"/>
    </source>
</evidence>
<keyword evidence="3 6" id="KW-1133">Transmembrane helix</keyword>
<evidence type="ECO:0000256" key="1">
    <source>
        <dbReference type="ARBA" id="ARBA00004141"/>
    </source>
</evidence>
<sequence>MPFSEILGLVAASLTTGSFLPQAILALRTRNTDGISLAMYALFTTGVALWFVYGILVTSWPVIIANFVTFLLAACILTLKLSNTRKSKAVEKQNEESIDLHSSLVAAE</sequence>
<dbReference type="Pfam" id="PF04193">
    <property type="entry name" value="PQ-loop"/>
    <property type="match status" value="1"/>
</dbReference>
<dbReference type="InterPro" id="IPR047662">
    <property type="entry name" value="SemiSWEET"/>
</dbReference>
<feature type="transmembrane region" description="Helical" evidence="6">
    <location>
        <begin position="6"/>
        <end position="25"/>
    </location>
</feature>
<evidence type="ECO:0000256" key="3">
    <source>
        <dbReference type="ARBA" id="ARBA00022989"/>
    </source>
</evidence>
<proteinExistence type="predicted"/>
<evidence type="ECO:0000313" key="8">
    <source>
        <dbReference type="Proteomes" id="UP001596492"/>
    </source>
</evidence>
<name>A0ABW2IMG1_9PROT</name>
<reference evidence="8" key="1">
    <citation type="journal article" date="2019" name="Int. J. Syst. Evol. Microbiol.">
        <title>The Global Catalogue of Microorganisms (GCM) 10K type strain sequencing project: providing services to taxonomists for standard genome sequencing and annotation.</title>
        <authorList>
            <consortium name="The Broad Institute Genomics Platform"/>
            <consortium name="The Broad Institute Genome Sequencing Center for Infectious Disease"/>
            <person name="Wu L."/>
            <person name="Ma J."/>
        </authorList>
    </citation>
    <scope>NUCLEOTIDE SEQUENCE [LARGE SCALE GENOMIC DNA]</scope>
    <source>
        <strain evidence="8">CCUG 51308</strain>
    </source>
</reference>
<dbReference type="NCBIfam" id="NF037968">
    <property type="entry name" value="SemiSWEET_2"/>
    <property type="match status" value="1"/>
</dbReference>
<comment type="caution">
    <text evidence="7">The sequence shown here is derived from an EMBL/GenBank/DDBJ whole genome shotgun (WGS) entry which is preliminary data.</text>
</comment>
<feature type="transmembrane region" description="Helical" evidence="6">
    <location>
        <begin position="37"/>
        <end position="56"/>
    </location>
</feature>
<evidence type="ECO:0000256" key="4">
    <source>
        <dbReference type="ARBA" id="ARBA00023136"/>
    </source>
</evidence>